<comment type="caution">
    <text evidence="2">The sequence shown here is derived from an EMBL/GenBank/DDBJ whole genome shotgun (WGS) entry which is preliminary data.</text>
</comment>
<sequence length="58" mass="6373">MAKAGAMVDKKGRLVQVRQYFSGAPMDPRVKPEGDKRDCREGGGDDMVQRCFLEASPS</sequence>
<organism evidence="2 3">
    <name type="scientific">Dongia soli</name>
    <dbReference type="NCBI Taxonomy" id="600628"/>
    <lineage>
        <taxon>Bacteria</taxon>
        <taxon>Pseudomonadati</taxon>
        <taxon>Pseudomonadota</taxon>
        <taxon>Alphaproteobacteria</taxon>
        <taxon>Rhodospirillales</taxon>
        <taxon>Dongiaceae</taxon>
        <taxon>Dongia</taxon>
    </lineage>
</organism>
<feature type="compositionally biased region" description="Basic and acidic residues" evidence="1">
    <location>
        <begin position="28"/>
        <end position="43"/>
    </location>
</feature>
<evidence type="ECO:0000313" key="2">
    <source>
        <dbReference type="EMBL" id="MDY0885799.1"/>
    </source>
</evidence>
<gene>
    <name evidence="2" type="ORF">SMD27_23385</name>
</gene>
<evidence type="ECO:0000313" key="3">
    <source>
        <dbReference type="Proteomes" id="UP001279642"/>
    </source>
</evidence>
<evidence type="ECO:0000256" key="1">
    <source>
        <dbReference type="SAM" id="MobiDB-lite"/>
    </source>
</evidence>
<reference evidence="2 3" key="1">
    <citation type="journal article" date="2016" name="Antonie Van Leeuwenhoek">
        <title>Dongia soli sp. nov., isolated from soil from Dokdo, Korea.</title>
        <authorList>
            <person name="Kim D.U."/>
            <person name="Lee H."/>
            <person name="Kim H."/>
            <person name="Kim S.G."/>
            <person name="Ka J.O."/>
        </authorList>
    </citation>
    <scope>NUCLEOTIDE SEQUENCE [LARGE SCALE GENOMIC DNA]</scope>
    <source>
        <strain evidence="2 3">D78</strain>
    </source>
</reference>
<keyword evidence="3" id="KW-1185">Reference proteome</keyword>
<proteinExistence type="predicted"/>
<name>A0ABU5EII4_9PROT</name>
<dbReference type="RefSeq" id="WP_320510875.1">
    <property type="nucleotide sequence ID" value="NZ_JAXCLW010000014.1"/>
</dbReference>
<dbReference type="Proteomes" id="UP001279642">
    <property type="component" value="Unassembled WGS sequence"/>
</dbReference>
<feature type="region of interest" description="Disordered" evidence="1">
    <location>
        <begin position="24"/>
        <end position="45"/>
    </location>
</feature>
<dbReference type="EMBL" id="JAXCLW010000014">
    <property type="protein sequence ID" value="MDY0885799.1"/>
    <property type="molecule type" value="Genomic_DNA"/>
</dbReference>
<accession>A0ABU5EII4</accession>
<protein>
    <submittedName>
        <fullName evidence="2">Uncharacterized protein</fullName>
    </submittedName>
</protein>